<dbReference type="InterPro" id="IPR042226">
    <property type="entry name" value="eFR1_2_sf"/>
</dbReference>
<evidence type="ECO:0000313" key="2">
    <source>
        <dbReference type="EMBL" id="SDJ77391.1"/>
    </source>
</evidence>
<feature type="domain" description="Actinobacteria/chloroflexi VLRF1 release factor" evidence="1">
    <location>
        <begin position="84"/>
        <end position="213"/>
    </location>
</feature>
<dbReference type="Proteomes" id="UP000182130">
    <property type="component" value="Unassembled WGS sequence"/>
</dbReference>
<organism evidence="2 3">
    <name type="scientific">Arthrobacter cupressi</name>
    <dbReference type="NCBI Taxonomy" id="1045773"/>
    <lineage>
        <taxon>Bacteria</taxon>
        <taxon>Bacillati</taxon>
        <taxon>Actinomycetota</taxon>
        <taxon>Actinomycetes</taxon>
        <taxon>Micrococcales</taxon>
        <taxon>Micrococcaceae</taxon>
        <taxon>Arthrobacter</taxon>
    </lineage>
</organism>
<evidence type="ECO:0000259" key="1">
    <source>
        <dbReference type="Pfam" id="PF18859"/>
    </source>
</evidence>
<gene>
    <name evidence="2" type="ORF">SAMN05216555_11680</name>
</gene>
<accession>A0A1G8WGP4</accession>
<dbReference type="Pfam" id="PF18859">
    <property type="entry name" value="acVLRF1"/>
    <property type="match status" value="1"/>
</dbReference>
<dbReference type="NCBIfam" id="NF041024">
    <property type="entry name" value="acVLRF1_NCBI"/>
    <property type="match status" value="1"/>
</dbReference>
<dbReference type="OrthoDB" id="3728778at2"/>
<sequence>MDSARSPAAQSRTAVVPAARFAGWVERFAASHGEVREEPHDGGLLLRASDGATALLRAPWPDDGRPGRGADGVQRLVSLASQERKIGLILVRRGGFAVGVASGGKLLASKTGSRYVQSRSAAGGSSQQRFARRRENQADALTSAVATHAEAVFAGHAVEYLLPGGDAALAAAVFADPALRGYAQRSKLPFMAVPDPNATVLRRAAADACSLRIVVTDPV</sequence>
<dbReference type="AlphaFoldDB" id="A0A1G8WGP4"/>
<dbReference type="Gene3D" id="3.30.420.60">
    <property type="entry name" value="eRF1 domain 2"/>
    <property type="match status" value="1"/>
</dbReference>
<dbReference type="STRING" id="1045773.SAMN05216555_11680"/>
<reference evidence="3" key="1">
    <citation type="submission" date="2016-10" db="EMBL/GenBank/DDBJ databases">
        <authorList>
            <person name="Varghese N."/>
            <person name="Submissions S."/>
        </authorList>
    </citation>
    <scope>NUCLEOTIDE SEQUENCE [LARGE SCALE GENOMIC DNA]</scope>
    <source>
        <strain evidence="3">CGMCC 1.10783</strain>
    </source>
</reference>
<protein>
    <recommendedName>
        <fullName evidence="1">Actinobacteria/chloroflexi VLRF1 release factor domain-containing protein</fullName>
    </recommendedName>
</protein>
<keyword evidence="3" id="KW-1185">Reference proteome</keyword>
<evidence type="ECO:0000313" key="3">
    <source>
        <dbReference type="Proteomes" id="UP000182130"/>
    </source>
</evidence>
<proteinExistence type="predicted"/>
<dbReference type="InterPro" id="IPR040783">
    <property type="entry name" value="VLRF1"/>
</dbReference>
<name>A0A1G8WGP4_9MICC</name>
<dbReference type="SUPFAM" id="SSF53137">
    <property type="entry name" value="Translational machinery components"/>
    <property type="match status" value="1"/>
</dbReference>
<dbReference type="EMBL" id="FNEI01000016">
    <property type="protein sequence ID" value="SDJ77391.1"/>
    <property type="molecule type" value="Genomic_DNA"/>
</dbReference>